<organism evidence="7">
    <name type="scientific">Menopon gallinae</name>
    <name type="common">poultry shaft louse</name>
    <dbReference type="NCBI Taxonomy" id="328185"/>
    <lineage>
        <taxon>Eukaryota</taxon>
        <taxon>Metazoa</taxon>
        <taxon>Ecdysozoa</taxon>
        <taxon>Arthropoda</taxon>
        <taxon>Hexapoda</taxon>
        <taxon>Insecta</taxon>
        <taxon>Pterygota</taxon>
        <taxon>Neoptera</taxon>
        <taxon>Paraneoptera</taxon>
        <taxon>Psocodea</taxon>
        <taxon>Troctomorpha</taxon>
        <taxon>Phthiraptera</taxon>
        <taxon>Amblycera</taxon>
        <taxon>Menoponidae</taxon>
        <taxon>Menopon</taxon>
    </lineage>
</organism>
<dbReference type="Pfam" id="PF04912">
    <property type="entry name" value="Dynamitin"/>
    <property type="match status" value="1"/>
</dbReference>
<proteinExistence type="inferred from homology"/>
<evidence type="ECO:0000256" key="6">
    <source>
        <dbReference type="SAM" id="MobiDB-lite"/>
    </source>
</evidence>
<dbReference type="GO" id="GO:0007017">
    <property type="term" value="P:microtubule-based process"/>
    <property type="evidence" value="ECO:0007669"/>
    <property type="project" value="InterPro"/>
</dbReference>
<dbReference type="GO" id="GO:0005869">
    <property type="term" value="C:dynactin complex"/>
    <property type="evidence" value="ECO:0007669"/>
    <property type="project" value="InterPro"/>
</dbReference>
<evidence type="ECO:0000256" key="5">
    <source>
        <dbReference type="SAM" id="Coils"/>
    </source>
</evidence>
<evidence type="ECO:0000256" key="3">
    <source>
        <dbReference type="ARBA" id="ARBA00022490"/>
    </source>
</evidence>
<name>A0AAW2HES3_9NEOP</name>
<feature type="coiled-coil region" evidence="5">
    <location>
        <begin position="105"/>
        <end position="147"/>
    </location>
</feature>
<keyword evidence="3" id="KW-0963">Cytoplasm</keyword>
<evidence type="ECO:0000256" key="4">
    <source>
        <dbReference type="ARBA" id="ARBA00023017"/>
    </source>
</evidence>
<feature type="region of interest" description="Disordered" evidence="6">
    <location>
        <begin position="1"/>
        <end position="31"/>
    </location>
</feature>
<sequence>MANPKYAGLPGIAPPDEKDVYETDDLPEADQDPEYAFEVESEYISRPHLDIVGAHSRFKDKTLVCGKGLDFSDRIRRKRNTGYEAVSGDWEIAAEGEKETIFQRYTRLQCEMNALIEDINKMKAESAEEKSNEVEAAEALVPKLEQSLHQLNICMNLSDSAGPGFMQSISDPQGAQLKKLISKLESLKESSDTTKKSKGGKEEVGDGMLTYQLKTFPAQNKFIQTTRLASLEQRLNKLETVIGSSPENLNRLQLSEFKNLSEAAHKISAQINLLDAVQIERIDSKLAALIAKMDSIAEKRGGQELIEKEKKINELYEFLGKSEAINESLKTVTERLIALKSLHVEAAEFKRTLKELEADQAYMSSNISNNEAVLKKIEAALQEHLQVITKNLQAFESRLSALKK</sequence>
<reference evidence="7" key="1">
    <citation type="journal article" date="2024" name="Gigascience">
        <title>Chromosome-level genome of the poultry shaft louse Menopon gallinae provides insight into the host-switching and adaptive evolution of parasitic lice.</title>
        <authorList>
            <person name="Xu Y."/>
            <person name="Ma L."/>
            <person name="Liu S."/>
            <person name="Liang Y."/>
            <person name="Liu Q."/>
            <person name="He Z."/>
            <person name="Tian L."/>
            <person name="Duan Y."/>
            <person name="Cai W."/>
            <person name="Li H."/>
            <person name="Song F."/>
        </authorList>
    </citation>
    <scope>NUCLEOTIDE SEQUENCE</scope>
    <source>
        <strain evidence="7">Cailab_2023a</strain>
    </source>
</reference>
<evidence type="ECO:0008006" key="8">
    <source>
        <dbReference type="Google" id="ProtNLM"/>
    </source>
</evidence>
<dbReference type="GO" id="GO:0005737">
    <property type="term" value="C:cytoplasm"/>
    <property type="evidence" value="ECO:0007669"/>
    <property type="project" value="UniProtKB-SubCell"/>
</dbReference>
<comment type="similarity">
    <text evidence="2">Belongs to the dynactin subunit 2 family.</text>
</comment>
<accession>A0AAW2HES3</accession>
<dbReference type="GO" id="GO:0030286">
    <property type="term" value="C:dynein complex"/>
    <property type="evidence" value="ECO:0007669"/>
    <property type="project" value="UniProtKB-KW"/>
</dbReference>
<dbReference type="PANTHER" id="PTHR15346">
    <property type="entry name" value="DYNACTIN SUBUNIT"/>
    <property type="match status" value="1"/>
</dbReference>
<keyword evidence="4" id="KW-0243">Dynein</keyword>
<evidence type="ECO:0000256" key="1">
    <source>
        <dbReference type="ARBA" id="ARBA00004496"/>
    </source>
</evidence>
<gene>
    <name evidence="7" type="ORF">PYX00_010278</name>
</gene>
<evidence type="ECO:0000313" key="7">
    <source>
        <dbReference type="EMBL" id="KAL0268267.1"/>
    </source>
</evidence>
<keyword evidence="5" id="KW-0175">Coiled coil</keyword>
<comment type="subcellular location">
    <subcellularLocation>
        <location evidence="1">Cytoplasm</location>
    </subcellularLocation>
</comment>
<dbReference type="InterPro" id="IPR028133">
    <property type="entry name" value="Dynamitin"/>
</dbReference>
<protein>
    <recommendedName>
        <fullName evidence="8">Dynactin subunit 2</fullName>
    </recommendedName>
</protein>
<dbReference type="EMBL" id="JARGDH010000005">
    <property type="protein sequence ID" value="KAL0268267.1"/>
    <property type="molecule type" value="Genomic_DNA"/>
</dbReference>
<comment type="caution">
    <text evidence="7">The sequence shown here is derived from an EMBL/GenBank/DDBJ whole genome shotgun (WGS) entry which is preliminary data.</text>
</comment>
<dbReference type="AlphaFoldDB" id="A0AAW2HES3"/>
<feature type="compositionally biased region" description="Acidic residues" evidence="6">
    <location>
        <begin position="22"/>
        <end position="31"/>
    </location>
</feature>
<evidence type="ECO:0000256" key="2">
    <source>
        <dbReference type="ARBA" id="ARBA00006176"/>
    </source>
</evidence>